<dbReference type="RefSeq" id="WP_377052031.1">
    <property type="nucleotide sequence ID" value="NZ_JBHLVZ010000043.1"/>
</dbReference>
<keyword evidence="3 6" id="KW-0238">DNA-binding</keyword>
<dbReference type="PANTHER" id="PTHR30146">
    <property type="entry name" value="LACI-RELATED TRANSCRIPTIONAL REPRESSOR"/>
    <property type="match status" value="1"/>
</dbReference>
<reference evidence="6 7" key="1">
    <citation type="submission" date="2024-09" db="EMBL/GenBank/DDBJ databases">
        <authorList>
            <person name="Sun Q."/>
            <person name="Mori K."/>
        </authorList>
    </citation>
    <scope>NUCLEOTIDE SEQUENCE [LARGE SCALE GENOMIC DNA]</scope>
    <source>
        <strain evidence="6 7">CCM 7468</strain>
    </source>
</reference>
<dbReference type="CDD" id="cd01392">
    <property type="entry name" value="HTH_LacI"/>
    <property type="match status" value="1"/>
</dbReference>
<evidence type="ECO:0000313" key="6">
    <source>
        <dbReference type="EMBL" id="MFC0387008.1"/>
    </source>
</evidence>
<dbReference type="PROSITE" id="PS50932">
    <property type="entry name" value="HTH_LACI_2"/>
    <property type="match status" value="1"/>
</dbReference>
<proteinExistence type="predicted"/>
<organism evidence="6 7">
    <name type="scientific">Muricoccus vinaceus</name>
    <dbReference type="NCBI Taxonomy" id="424704"/>
    <lineage>
        <taxon>Bacteria</taxon>
        <taxon>Pseudomonadati</taxon>
        <taxon>Pseudomonadota</taxon>
        <taxon>Alphaproteobacteria</taxon>
        <taxon>Acetobacterales</taxon>
        <taxon>Roseomonadaceae</taxon>
        <taxon>Muricoccus</taxon>
    </lineage>
</organism>
<keyword evidence="1" id="KW-0678">Repressor</keyword>
<name>A0ABV6ITR7_9PROT</name>
<dbReference type="SUPFAM" id="SSF47413">
    <property type="entry name" value="lambda repressor-like DNA-binding domains"/>
    <property type="match status" value="1"/>
</dbReference>
<dbReference type="SUPFAM" id="SSF53822">
    <property type="entry name" value="Periplasmic binding protein-like I"/>
    <property type="match status" value="1"/>
</dbReference>
<dbReference type="Proteomes" id="UP001589789">
    <property type="component" value="Unassembled WGS sequence"/>
</dbReference>
<evidence type="ECO:0000256" key="3">
    <source>
        <dbReference type="ARBA" id="ARBA00023125"/>
    </source>
</evidence>
<dbReference type="SMART" id="SM00354">
    <property type="entry name" value="HTH_LACI"/>
    <property type="match status" value="1"/>
</dbReference>
<dbReference type="Pfam" id="PF00356">
    <property type="entry name" value="LacI"/>
    <property type="match status" value="1"/>
</dbReference>
<dbReference type="Gene3D" id="1.10.260.40">
    <property type="entry name" value="lambda repressor-like DNA-binding domains"/>
    <property type="match status" value="1"/>
</dbReference>
<evidence type="ECO:0000256" key="1">
    <source>
        <dbReference type="ARBA" id="ARBA00022491"/>
    </source>
</evidence>
<keyword evidence="2" id="KW-0805">Transcription regulation</keyword>
<keyword evidence="4" id="KW-0804">Transcription</keyword>
<dbReference type="EMBL" id="JBHLVZ010000043">
    <property type="protein sequence ID" value="MFC0387008.1"/>
    <property type="molecule type" value="Genomic_DNA"/>
</dbReference>
<dbReference type="Pfam" id="PF13377">
    <property type="entry name" value="Peripla_BP_3"/>
    <property type="match status" value="1"/>
</dbReference>
<dbReference type="InterPro" id="IPR000843">
    <property type="entry name" value="HTH_LacI"/>
</dbReference>
<dbReference type="InterPro" id="IPR046335">
    <property type="entry name" value="LacI/GalR-like_sensor"/>
</dbReference>
<keyword evidence="7" id="KW-1185">Reference proteome</keyword>
<protein>
    <submittedName>
        <fullName evidence="6">LacI family DNA-binding transcriptional regulator</fullName>
    </submittedName>
</protein>
<gene>
    <name evidence="6" type="ORF">ACFFIC_15830</name>
</gene>
<dbReference type="Gene3D" id="3.40.50.2300">
    <property type="match status" value="2"/>
</dbReference>
<evidence type="ECO:0000256" key="4">
    <source>
        <dbReference type="ARBA" id="ARBA00023163"/>
    </source>
</evidence>
<accession>A0ABV6ITR7</accession>
<dbReference type="GO" id="GO:0003677">
    <property type="term" value="F:DNA binding"/>
    <property type="evidence" value="ECO:0007669"/>
    <property type="project" value="UniProtKB-KW"/>
</dbReference>
<evidence type="ECO:0000259" key="5">
    <source>
        <dbReference type="PROSITE" id="PS50932"/>
    </source>
</evidence>
<evidence type="ECO:0000313" key="7">
    <source>
        <dbReference type="Proteomes" id="UP001589789"/>
    </source>
</evidence>
<sequence>MRAAPVAARRVTATDVARRAGTSQSAVSRVFTPGASVSADLRERVMQAARDLSYRPNAIARSLSTRRSRIVAVVVAELGNQFYPLVLEALSARLQEKGYQILLFTTGPGAAGDPVIEQVMRYQVDAVVLASAGLSSALARECRGLGVPVVMFNRTTDDPELSCVTGDNERGGHRIARFLAAGGHRRPAFIAGLEGSSTSRDRERGFTAGLAEAGLAPPARSVGYYSYEGAAEAARTLLRAPARPDAVFCANDHMAIACIEVARHEFGLSIPDDLSVVGFDDVGPARWRSFDLTSFSQPLGPMVEATIGMLLEFMETPDLPTRRVVVEGNLVLRGSARLR</sequence>
<dbReference type="PANTHER" id="PTHR30146:SF95">
    <property type="entry name" value="RIBOSE OPERON REPRESSOR"/>
    <property type="match status" value="1"/>
</dbReference>
<evidence type="ECO:0000256" key="2">
    <source>
        <dbReference type="ARBA" id="ARBA00023015"/>
    </source>
</evidence>
<comment type="caution">
    <text evidence="6">The sequence shown here is derived from an EMBL/GenBank/DDBJ whole genome shotgun (WGS) entry which is preliminary data.</text>
</comment>
<dbReference type="CDD" id="cd06278">
    <property type="entry name" value="PBP1_LacI-like"/>
    <property type="match status" value="1"/>
</dbReference>
<dbReference type="InterPro" id="IPR028082">
    <property type="entry name" value="Peripla_BP_I"/>
</dbReference>
<dbReference type="InterPro" id="IPR010982">
    <property type="entry name" value="Lambda_DNA-bd_dom_sf"/>
</dbReference>
<feature type="domain" description="HTH lacI-type" evidence="5">
    <location>
        <begin position="11"/>
        <end position="65"/>
    </location>
</feature>